<accession>A0A0C2W5J4</accession>
<sequence>HHWLQKLPTKFRPEAVGWWIRHHQTITNTLTIEDAVEFGAMWKTWWVSMQPLWRDGEALLKDTPTETDWGTLLRGGPLGMGLVMMTLGWWIKAIGDDDNMFVQTKLAEAMADVEWVLDQL</sequence>
<feature type="non-terminal residue" evidence="1">
    <location>
        <position position="120"/>
    </location>
</feature>
<name>A0A0C2W5J4_AMAMK</name>
<reference evidence="1 2" key="1">
    <citation type="submission" date="2014-04" db="EMBL/GenBank/DDBJ databases">
        <title>Evolutionary Origins and Diversification of the Mycorrhizal Mutualists.</title>
        <authorList>
            <consortium name="DOE Joint Genome Institute"/>
            <consortium name="Mycorrhizal Genomics Consortium"/>
            <person name="Kohler A."/>
            <person name="Kuo A."/>
            <person name="Nagy L.G."/>
            <person name="Floudas D."/>
            <person name="Copeland A."/>
            <person name="Barry K.W."/>
            <person name="Cichocki N."/>
            <person name="Veneault-Fourrey C."/>
            <person name="LaButti K."/>
            <person name="Lindquist E.A."/>
            <person name="Lipzen A."/>
            <person name="Lundell T."/>
            <person name="Morin E."/>
            <person name="Murat C."/>
            <person name="Riley R."/>
            <person name="Ohm R."/>
            <person name="Sun H."/>
            <person name="Tunlid A."/>
            <person name="Henrissat B."/>
            <person name="Grigoriev I.V."/>
            <person name="Hibbett D.S."/>
            <person name="Martin F."/>
        </authorList>
    </citation>
    <scope>NUCLEOTIDE SEQUENCE [LARGE SCALE GENOMIC DNA]</scope>
    <source>
        <strain evidence="1 2">Koide BX008</strain>
    </source>
</reference>
<feature type="non-terminal residue" evidence="1">
    <location>
        <position position="1"/>
    </location>
</feature>
<dbReference type="OrthoDB" id="3010079at2759"/>
<gene>
    <name evidence="1" type="ORF">M378DRAFT_38406</name>
</gene>
<evidence type="ECO:0000313" key="2">
    <source>
        <dbReference type="Proteomes" id="UP000054549"/>
    </source>
</evidence>
<dbReference type="Proteomes" id="UP000054549">
    <property type="component" value="Unassembled WGS sequence"/>
</dbReference>
<dbReference type="STRING" id="946122.A0A0C2W5J4"/>
<evidence type="ECO:0000313" key="1">
    <source>
        <dbReference type="EMBL" id="KIL56397.1"/>
    </source>
</evidence>
<dbReference type="AlphaFoldDB" id="A0A0C2W5J4"/>
<dbReference type="EMBL" id="KN818424">
    <property type="protein sequence ID" value="KIL56397.1"/>
    <property type="molecule type" value="Genomic_DNA"/>
</dbReference>
<organism evidence="1 2">
    <name type="scientific">Amanita muscaria (strain Koide BX008)</name>
    <dbReference type="NCBI Taxonomy" id="946122"/>
    <lineage>
        <taxon>Eukaryota</taxon>
        <taxon>Fungi</taxon>
        <taxon>Dikarya</taxon>
        <taxon>Basidiomycota</taxon>
        <taxon>Agaricomycotina</taxon>
        <taxon>Agaricomycetes</taxon>
        <taxon>Agaricomycetidae</taxon>
        <taxon>Agaricales</taxon>
        <taxon>Pluteineae</taxon>
        <taxon>Amanitaceae</taxon>
        <taxon>Amanita</taxon>
    </lineage>
</organism>
<protein>
    <submittedName>
        <fullName evidence="1">Uncharacterized protein</fullName>
    </submittedName>
</protein>
<dbReference type="HOGENOM" id="CLU_118656_1_0_1"/>
<dbReference type="InParanoid" id="A0A0C2W5J4"/>
<keyword evidence="2" id="KW-1185">Reference proteome</keyword>
<proteinExistence type="predicted"/>